<dbReference type="EMBL" id="KF900944">
    <property type="protein sequence ID" value="AIF12397.1"/>
    <property type="molecule type" value="Genomic_DNA"/>
</dbReference>
<organism evidence="2">
    <name type="scientific">uncultured marine thaumarchaeote KM3_55_F05</name>
    <dbReference type="NCBI Taxonomy" id="1456198"/>
    <lineage>
        <taxon>Archaea</taxon>
        <taxon>Nitrososphaerota</taxon>
        <taxon>environmental samples</taxon>
    </lineage>
</organism>
<proteinExistence type="predicted"/>
<dbReference type="Pfam" id="PF12172">
    <property type="entry name" value="zf-ChsH2"/>
    <property type="match status" value="1"/>
</dbReference>
<dbReference type="InterPro" id="IPR012340">
    <property type="entry name" value="NA-bd_OB-fold"/>
</dbReference>
<dbReference type="InterPro" id="IPR022002">
    <property type="entry name" value="ChsH2_Znr"/>
</dbReference>
<dbReference type="PANTHER" id="PTHR34075">
    <property type="entry name" value="BLR3430 PROTEIN"/>
    <property type="match status" value="1"/>
</dbReference>
<dbReference type="AlphaFoldDB" id="A0A075HD70"/>
<name>A0A075HD70_9ARCH</name>
<dbReference type="PANTHER" id="PTHR34075:SF5">
    <property type="entry name" value="BLR3430 PROTEIN"/>
    <property type="match status" value="1"/>
</dbReference>
<evidence type="ECO:0000313" key="2">
    <source>
        <dbReference type="EMBL" id="AIF12397.1"/>
    </source>
</evidence>
<sequence length="153" mass="17640">MVEIATRKQPNRYPWEDKEQSGIYRFFDGLEKGKLLSTRCKKCHHFNWPPMIVCTKCLSDQVLWRELPKGGRIIAYSLSYTGNSQHPELICTIELSNGLRMLGRIIGSKYKDLSNGLEVTRKKVGLLEGRPFWTYELTGRSKSKEGKTVTQSR</sequence>
<dbReference type="InterPro" id="IPR052513">
    <property type="entry name" value="Thioester_dehydratase-like"/>
</dbReference>
<dbReference type="Gene3D" id="6.10.30.10">
    <property type="match status" value="1"/>
</dbReference>
<evidence type="ECO:0000259" key="1">
    <source>
        <dbReference type="Pfam" id="PF12172"/>
    </source>
</evidence>
<accession>A0A075HD70</accession>
<feature type="domain" description="ChsH2 rubredoxin-like zinc ribbon" evidence="1">
    <location>
        <begin position="27"/>
        <end position="61"/>
    </location>
</feature>
<dbReference type="SUPFAM" id="SSF50249">
    <property type="entry name" value="Nucleic acid-binding proteins"/>
    <property type="match status" value="1"/>
</dbReference>
<reference evidence="2" key="1">
    <citation type="journal article" date="2014" name="Genome Biol. Evol.">
        <title>Pangenome evidence for extensive interdomain horizontal transfer affecting lineage core and shell genes in uncultured planktonic thaumarchaeota and euryarchaeota.</title>
        <authorList>
            <person name="Deschamps P."/>
            <person name="Zivanovic Y."/>
            <person name="Moreira D."/>
            <person name="Rodriguez-Valera F."/>
            <person name="Lopez-Garcia P."/>
        </authorList>
    </citation>
    <scope>NUCLEOTIDE SEQUENCE</scope>
</reference>
<protein>
    <recommendedName>
        <fullName evidence="1">ChsH2 rubredoxin-like zinc ribbon domain-containing protein</fullName>
    </recommendedName>
</protein>